<accession>A0A2K8YTW9</accession>
<dbReference type="RefSeq" id="WP_100986505.1">
    <property type="nucleotide sequence ID" value="NZ_CP025096.1"/>
</dbReference>
<dbReference type="EMBL" id="CP025096">
    <property type="protein sequence ID" value="AUD01082.1"/>
    <property type="molecule type" value="Genomic_DNA"/>
</dbReference>
<evidence type="ECO:0000313" key="5">
    <source>
        <dbReference type="Proteomes" id="UP000232883"/>
    </source>
</evidence>
<dbReference type="Pfam" id="PF02518">
    <property type="entry name" value="HATPase_c"/>
    <property type="match status" value="1"/>
</dbReference>
<dbReference type="Proteomes" id="UP000232883">
    <property type="component" value="Chromosome"/>
</dbReference>
<proteinExistence type="predicted"/>
<dbReference type="SUPFAM" id="SSF101898">
    <property type="entry name" value="NHL repeat"/>
    <property type="match status" value="1"/>
</dbReference>
<dbReference type="SUPFAM" id="SSF63829">
    <property type="entry name" value="Calcium-dependent phosphotriesterase"/>
    <property type="match status" value="1"/>
</dbReference>
<dbReference type="CDD" id="cd16917">
    <property type="entry name" value="HATPase_UhpB-NarQ-NarX-like"/>
    <property type="match status" value="1"/>
</dbReference>
<name>A0A2K8YTW9_9BACT</name>
<organism evidence="4 5">
    <name type="scientific">Spirosoma pollinicola</name>
    <dbReference type="NCBI Taxonomy" id="2057025"/>
    <lineage>
        <taxon>Bacteria</taxon>
        <taxon>Pseudomonadati</taxon>
        <taxon>Bacteroidota</taxon>
        <taxon>Cytophagia</taxon>
        <taxon>Cytophagales</taxon>
        <taxon>Cytophagaceae</taxon>
        <taxon>Spirosoma</taxon>
    </lineage>
</organism>
<dbReference type="InterPro" id="IPR015943">
    <property type="entry name" value="WD40/YVTN_repeat-like_dom_sf"/>
</dbReference>
<dbReference type="AlphaFoldDB" id="A0A2K8YTW9"/>
<dbReference type="Pfam" id="PF07494">
    <property type="entry name" value="Reg_prop"/>
    <property type="match status" value="1"/>
</dbReference>
<dbReference type="PANTHER" id="PTHR43547:SF2">
    <property type="entry name" value="HYBRID SIGNAL TRANSDUCTION HISTIDINE KINASE C"/>
    <property type="match status" value="1"/>
</dbReference>
<evidence type="ECO:0000259" key="3">
    <source>
        <dbReference type="PROSITE" id="PS50109"/>
    </source>
</evidence>
<dbReference type="Gene3D" id="2.130.10.10">
    <property type="entry name" value="YVTN repeat-like/Quinoprotein amine dehydrogenase"/>
    <property type="match status" value="2"/>
</dbReference>
<gene>
    <name evidence="4" type="ORF">CWM47_04125</name>
</gene>
<dbReference type="Gene3D" id="1.20.5.1930">
    <property type="match status" value="1"/>
</dbReference>
<dbReference type="SUPFAM" id="SSF55874">
    <property type="entry name" value="ATPase domain of HSP90 chaperone/DNA topoisomerase II/histidine kinase"/>
    <property type="match status" value="1"/>
</dbReference>
<dbReference type="Gene3D" id="3.30.565.10">
    <property type="entry name" value="Histidine kinase-like ATPase, C-terminal domain"/>
    <property type="match status" value="1"/>
</dbReference>
<evidence type="ECO:0000313" key="4">
    <source>
        <dbReference type="EMBL" id="AUD01082.1"/>
    </source>
</evidence>
<protein>
    <recommendedName>
        <fullName evidence="3">Histidine kinase domain-containing protein</fullName>
    </recommendedName>
</protein>
<dbReference type="KEGG" id="spir:CWM47_04125"/>
<dbReference type="InterPro" id="IPR011110">
    <property type="entry name" value="Reg_prop"/>
</dbReference>
<dbReference type="Gene3D" id="2.60.40.10">
    <property type="entry name" value="Immunoglobulins"/>
    <property type="match status" value="1"/>
</dbReference>
<dbReference type="InterPro" id="IPR005467">
    <property type="entry name" value="His_kinase_dom"/>
</dbReference>
<dbReference type="GO" id="GO:0000155">
    <property type="term" value="F:phosphorelay sensor kinase activity"/>
    <property type="evidence" value="ECO:0007669"/>
    <property type="project" value="TreeGrafter"/>
</dbReference>
<feature type="transmembrane region" description="Helical" evidence="2">
    <location>
        <begin position="777"/>
        <end position="795"/>
    </location>
</feature>
<dbReference type="InterPro" id="IPR003594">
    <property type="entry name" value="HATPase_dom"/>
</dbReference>
<sequence>MRRKLLAIVILSLILNGRSLILLYAQTPNVVFNRLTDKDGLPSPTVYSIAKDRQGFMWFGTRRCPVRYDGQSFRNFLFPETYLVSGLAADSTNRMWIASDRGGICIIDPNTLQLTPIPNTPQTTGHFFMSSYGEGWYSTVDGIERINLKTNHIDRYSLRRTTYQGPKVKGFLEDKKHRLWAIGSDNGLFRFDRRTNRFVCILGHDCPDPNRRQKLYLSQGCVDSEGTLWIGAYGHGLLRVDPETEQYTFFKLPNEPNRITCVEEGKDENGKRVLWVGDENGLLAFRADQEQFYRITNLQSGPFQTNVLFRDSGSEILWIGTTNGVFTYNPLDNLIRTVTIPPSLIRQPVLVNVILADQQDTTGQTFWLGLSHTGILRWHRPTNQFTLIRFPHDASETMWFQQTESNQLWVGLREWSYKGDGVLLYDTALKRFVTNSAAKRAGTLFSVPFVDHGLIDKHHRLWVGNNDEGLQVLDLHTGKPLQYWSDSIRSALHKNNNFLTGLAIDKTERIWLSTYNGLYYIAEPGHRFVKADDRQPKTRLPEDLATNAIMLAKNGHLWAARWGSVTESMPDGKIRTILTARNGLYDRENRRLAEDKEGTIWIGNFDGLHSYTTKTGRLLRLTTSDGLSQNNTTAALYVHGGNELFIGQQNGVDYFNITQLHRRATLPPVVITSFHVHEQERPVDPSRPIRLARSDNAFSVGFTTLTFSQLAKTRYACYLEGLDERWNYSGSSYRVYYTNLGPGQYTLHVKAVDSFGNQSRKPLLLAIEILPAYYETWWFRLLIVTLTASLLYGLYRYRIKQLMRVLHIRNRISADLHDEIGSSLSGIGILGTMIKQNLPAGHPSGSMVERIVTEARQVSNSLDDIVWSINPGNDELSSLIARMNRFAAELFEASGITYEISVPDTIQQLTLPMEKRQDFYLIAKEAVNNLVKHARATHASLKISLEHQHLYLTVSDNGVGFDPAAETERNGVRNMQIRATHMHGQLTITSVRGQGTSLHLSFPVSP</sequence>
<feature type="domain" description="Histidine kinase" evidence="3">
    <location>
        <begin position="815"/>
        <end position="1006"/>
    </location>
</feature>
<dbReference type="Pfam" id="PF07495">
    <property type="entry name" value="Y_Y_Y"/>
    <property type="match status" value="1"/>
</dbReference>
<dbReference type="InterPro" id="IPR011123">
    <property type="entry name" value="Y_Y_Y"/>
</dbReference>
<keyword evidence="2" id="KW-1133">Transmembrane helix</keyword>
<keyword evidence="2" id="KW-0812">Transmembrane</keyword>
<dbReference type="InterPro" id="IPR036890">
    <property type="entry name" value="HATPase_C_sf"/>
</dbReference>
<keyword evidence="5" id="KW-1185">Reference proteome</keyword>
<dbReference type="OrthoDB" id="9778366at2"/>
<dbReference type="PANTHER" id="PTHR43547">
    <property type="entry name" value="TWO-COMPONENT HISTIDINE KINASE"/>
    <property type="match status" value="1"/>
</dbReference>
<evidence type="ECO:0000256" key="2">
    <source>
        <dbReference type="SAM" id="Phobius"/>
    </source>
</evidence>
<evidence type="ECO:0000256" key="1">
    <source>
        <dbReference type="ARBA" id="ARBA00022553"/>
    </source>
</evidence>
<keyword evidence="2" id="KW-0472">Membrane</keyword>
<dbReference type="InterPro" id="IPR013783">
    <property type="entry name" value="Ig-like_fold"/>
</dbReference>
<dbReference type="SMART" id="SM00387">
    <property type="entry name" value="HATPase_c"/>
    <property type="match status" value="1"/>
</dbReference>
<keyword evidence="1" id="KW-0597">Phosphoprotein</keyword>
<dbReference type="PROSITE" id="PS50109">
    <property type="entry name" value="HIS_KIN"/>
    <property type="match status" value="1"/>
</dbReference>
<reference evidence="4 5" key="1">
    <citation type="submission" date="2017-11" db="EMBL/GenBank/DDBJ databases">
        <title>Taxonomic description and genome sequences of Spirosoma HA7 sp. nov., isolated from pollen microhabitat of Corylus avellana.</title>
        <authorList>
            <person name="Ambika Manirajan B."/>
            <person name="Suarez C."/>
            <person name="Ratering S."/>
            <person name="Geissler-Plaum R."/>
            <person name="Cardinale M."/>
            <person name="Sylvia S."/>
        </authorList>
    </citation>
    <scope>NUCLEOTIDE SEQUENCE [LARGE SCALE GENOMIC DNA]</scope>
    <source>
        <strain evidence="4 5">HA7</strain>
    </source>
</reference>